<dbReference type="RefSeq" id="XP_011405281.2">
    <property type="nucleotide sequence ID" value="XM_011406979.2"/>
</dbReference>
<dbReference type="GO" id="GO:0009378">
    <property type="term" value="F:four-way junction helicase activity"/>
    <property type="evidence" value="ECO:0007669"/>
    <property type="project" value="TreeGrafter"/>
</dbReference>
<evidence type="ECO:0000256" key="7">
    <source>
        <dbReference type="ARBA" id="ARBA00034808"/>
    </source>
</evidence>
<keyword evidence="4" id="KW-0238">DNA-binding</keyword>
<dbReference type="PANTHER" id="PTHR13710">
    <property type="entry name" value="DNA HELICASE RECQ FAMILY MEMBER"/>
    <property type="match status" value="1"/>
</dbReference>
<evidence type="ECO:0000256" key="4">
    <source>
        <dbReference type="ARBA" id="ARBA00023125"/>
    </source>
</evidence>
<reference evidence="11" key="2">
    <citation type="submission" date="2024-06" db="UniProtKB">
        <authorList>
            <consortium name="EnsemblMetazoa"/>
        </authorList>
    </citation>
    <scope>IDENTIFICATION</scope>
</reference>
<accession>A0AAN0INV4</accession>
<sequence length="381" mass="43183">MEDKLEKCVLEAASRFGFSLKEKQLEAIMTFMSGNDVFVSLPTGYGKSLIYALLPVAFDLFKEQYGSIVICVSPLVSLMMDQKAKFLLMGIVAEFVGEGQLDSTAIEKVLHGDIQLLYISPESLICNPMYRNMLLSPIYKNKLVALATATKHTFRIVCQSLSLREPVLIGCLPDRSNIYYEVQPLPEIEEFCEEIAKELKEMGMEYPKTIIFQQNYSDCQVMYRILSRKLGPYITFPPHHPKHLEFAMVMKYTRASTVEVKESVLRSFSDPKGILRIVLATTAFGMGVDVADVRVIYHWRPPSSLEQYVQESGRAGHDNKPSKAILLYGKPSKFVEQGVKDYGNNKTKCCRQLLLNDFLFVMNHDSTDNDNNNCCDVCIKL</sequence>
<proteinExistence type="inferred from homology"/>
<evidence type="ECO:0000256" key="5">
    <source>
        <dbReference type="ARBA" id="ARBA00023235"/>
    </source>
</evidence>
<dbReference type="PROSITE" id="PS51192">
    <property type="entry name" value="HELICASE_ATP_BIND_1"/>
    <property type="match status" value="1"/>
</dbReference>
<evidence type="ECO:0000256" key="2">
    <source>
        <dbReference type="ARBA" id="ARBA00022741"/>
    </source>
</evidence>
<dbReference type="GO" id="GO:0003677">
    <property type="term" value="F:DNA binding"/>
    <property type="evidence" value="ECO:0007669"/>
    <property type="project" value="UniProtKB-KW"/>
</dbReference>
<feature type="domain" description="Helicase ATP-binding" evidence="9">
    <location>
        <begin position="28"/>
        <end position="169"/>
    </location>
</feature>
<evidence type="ECO:0000259" key="10">
    <source>
        <dbReference type="PROSITE" id="PS51194"/>
    </source>
</evidence>
<dbReference type="InterPro" id="IPR001650">
    <property type="entry name" value="Helicase_C-like"/>
</dbReference>
<keyword evidence="2" id="KW-0547">Nucleotide-binding</keyword>
<evidence type="ECO:0000256" key="3">
    <source>
        <dbReference type="ARBA" id="ARBA00022840"/>
    </source>
</evidence>
<keyword evidence="12" id="KW-1185">Reference proteome</keyword>
<evidence type="ECO:0000256" key="8">
    <source>
        <dbReference type="ARBA" id="ARBA00044566"/>
    </source>
</evidence>
<dbReference type="SMART" id="SM00487">
    <property type="entry name" value="DEXDc"/>
    <property type="match status" value="1"/>
</dbReference>
<comment type="catalytic activity">
    <reaction evidence="6">
        <text>Couples ATP hydrolysis with the unwinding of duplex DNA by translocating in the 3'-5' direction.</text>
        <dbReference type="EC" id="5.6.2.4"/>
    </reaction>
</comment>
<dbReference type="GeneID" id="105313496"/>
<dbReference type="InterPro" id="IPR014001">
    <property type="entry name" value="Helicase_ATP-bd"/>
</dbReference>
<dbReference type="GO" id="GO:0005694">
    <property type="term" value="C:chromosome"/>
    <property type="evidence" value="ECO:0007669"/>
    <property type="project" value="TreeGrafter"/>
</dbReference>
<comment type="similarity">
    <text evidence="1">Belongs to the helicase family. RecQ subfamily.</text>
</comment>
<dbReference type="KEGG" id="aqu:105313496"/>
<organism evidence="11 12">
    <name type="scientific">Amphimedon queenslandica</name>
    <name type="common">Sponge</name>
    <dbReference type="NCBI Taxonomy" id="400682"/>
    <lineage>
        <taxon>Eukaryota</taxon>
        <taxon>Metazoa</taxon>
        <taxon>Porifera</taxon>
        <taxon>Demospongiae</taxon>
        <taxon>Heteroscleromorpha</taxon>
        <taxon>Haplosclerida</taxon>
        <taxon>Niphatidae</taxon>
        <taxon>Amphimedon</taxon>
    </lineage>
</organism>
<dbReference type="EnsemblMetazoa" id="XM_011406979.2">
    <property type="protein sequence ID" value="XP_011405281.2"/>
    <property type="gene ID" value="LOC105313496"/>
</dbReference>
<dbReference type="Gene3D" id="3.40.50.300">
    <property type="entry name" value="P-loop containing nucleotide triphosphate hydrolases"/>
    <property type="match status" value="2"/>
</dbReference>
<keyword evidence="5" id="KW-0413">Isomerase</keyword>
<dbReference type="Pfam" id="PF00271">
    <property type="entry name" value="Helicase_C"/>
    <property type="match status" value="1"/>
</dbReference>
<dbReference type="GO" id="GO:0005737">
    <property type="term" value="C:cytoplasm"/>
    <property type="evidence" value="ECO:0007669"/>
    <property type="project" value="TreeGrafter"/>
</dbReference>
<dbReference type="GO" id="GO:0000724">
    <property type="term" value="P:double-strand break repair via homologous recombination"/>
    <property type="evidence" value="ECO:0007669"/>
    <property type="project" value="TreeGrafter"/>
</dbReference>
<dbReference type="InterPro" id="IPR011545">
    <property type="entry name" value="DEAD/DEAH_box_helicase_dom"/>
</dbReference>
<feature type="domain" description="Helicase C-terminal" evidence="10">
    <location>
        <begin position="198"/>
        <end position="359"/>
    </location>
</feature>
<dbReference type="PANTHER" id="PTHR13710:SF105">
    <property type="entry name" value="ATP-DEPENDENT DNA HELICASE Q1"/>
    <property type="match status" value="1"/>
</dbReference>
<dbReference type="SUPFAM" id="SSF52540">
    <property type="entry name" value="P-loop containing nucleoside triphosphate hydrolases"/>
    <property type="match status" value="1"/>
</dbReference>
<dbReference type="PROSITE" id="PS51194">
    <property type="entry name" value="HELICASE_CTER"/>
    <property type="match status" value="1"/>
</dbReference>
<protein>
    <recommendedName>
        <fullName evidence="7">DNA 3'-5' helicase</fullName>
        <ecNumber evidence="7">5.6.2.4</ecNumber>
    </recommendedName>
    <alternativeName>
        <fullName evidence="8">DNA 3'-5' helicase Q1</fullName>
    </alternativeName>
</protein>
<evidence type="ECO:0000256" key="1">
    <source>
        <dbReference type="ARBA" id="ARBA00005446"/>
    </source>
</evidence>
<evidence type="ECO:0000259" key="9">
    <source>
        <dbReference type="PROSITE" id="PS51192"/>
    </source>
</evidence>
<dbReference type="AlphaFoldDB" id="A0AAN0INV4"/>
<reference evidence="12" key="1">
    <citation type="journal article" date="2010" name="Nature">
        <title>The Amphimedon queenslandica genome and the evolution of animal complexity.</title>
        <authorList>
            <person name="Srivastava M."/>
            <person name="Simakov O."/>
            <person name="Chapman J."/>
            <person name="Fahey B."/>
            <person name="Gauthier M.E."/>
            <person name="Mitros T."/>
            <person name="Richards G.S."/>
            <person name="Conaco C."/>
            <person name="Dacre M."/>
            <person name="Hellsten U."/>
            <person name="Larroux C."/>
            <person name="Putnam N.H."/>
            <person name="Stanke M."/>
            <person name="Adamska M."/>
            <person name="Darling A."/>
            <person name="Degnan S.M."/>
            <person name="Oakley T.H."/>
            <person name="Plachetzki D.C."/>
            <person name="Zhai Y."/>
            <person name="Adamski M."/>
            <person name="Calcino A."/>
            <person name="Cummins S.F."/>
            <person name="Goodstein D.M."/>
            <person name="Harris C."/>
            <person name="Jackson D.J."/>
            <person name="Leys S.P."/>
            <person name="Shu S."/>
            <person name="Woodcroft B.J."/>
            <person name="Vervoort M."/>
            <person name="Kosik K.S."/>
            <person name="Manning G."/>
            <person name="Degnan B.M."/>
            <person name="Rokhsar D.S."/>
        </authorList>
    </citation>
    <scope>NUCLEOTIDE SEQUENCE [LARGE SCALE GENOMIC DNA]</scope>
</reference>
<evidence type="ECO:0000256" key="6">
    <source>
        <dbReference type="ARBA" id="ARBA00034617"/>
    </source>
</evidence>
<dbReference type="GO" id="GO:0005524">
    <property type="term" value="F:ATP binding"/>
    <property type="evidence" value="ECO:0007669"/>
    <property type="project" value="UniProtKB-KW"/>
</dbReference>
<dbReference type="Pfam" id="PF00270">
    <property type="entry name" value="DEAD"/>
    <property type="match status" value="1"/>
</dbReference>
<dbReference type="Proteomes" id="UP000007879">
    <property type="component" value="Unassembled WGS sequence"/>
</dbReference>
<evidence type="ECO:0000313" key="11">
    <source>
        <dbReference type="EnsemblMetazoa" id="XP_011405281.2"/>
    </source>
</evidence>
<dbReference type="InterPro" id="IPR027417">
    <property type="entry name" value="P-loop_NTPase"/>
</dbReference>
<evidence type="ECO:0000313" key="12">
    <source>
        <dbReference type="Proteomes" id="UP000007879"/>
    </source>
</evidence>
<name>A0AAN0INV4_AMPQE</name>
<dbReference type="SMART" id="SM00490">
    <property type="entry name" value="HELICc"/>
    <property type="match status" value="1"/>
</dbReference>
<keyword evidence="3" id="KW-0067">ATP-binding</keyword>
<dbReference type="EC" id="5.6.2.4" evidence="7"/>
<dbReference type="GO" id="GO:0043138">
    <property type="term" value="F:3'-5' DNA helicase activity"/>
    <property type="evidence" value="ECO:0007669"/>
    <property type="project" value="UniProtKB-EC"/>
</dbReference>